<dbReference type="GO" id="GO:0007168">
    <property type="term" value="P:receptor guanylyl cyclase signaling pathway"/>
    <property type="evidence" value="ECO:0007669"/>
    <property type="project" value="TreeGrafter"/>
</dbReference>
<evidence type="ECO:0000256" key="5">
    <source>
        <dbReference type="ARBA" id="ARBA00022692"/>
    </source>
</evidence>
<dbReference type="InterPro" id="IPR001245">
    <property type="entry name" value="Ser-Thr/Tyr_kinase_cat_dom"/>
</dbReference>
<feature type="region of interest" description="Disordered" evidence="17">
    <location>
        <begin position="1"/>
        <end position="20"/>
    </location>
</feature>
<evidence type="ECO:0000256" key="9">
    <source>
        <dbReference type="ARBA" id="ARBA00023134"/>
    </source>
</evidence>
<keyword evidence="4" id="KW-1003">Cell membrane</keyword>
<dbReference type="InterPro" id="IPR001170">
    <property type="entry name" value="ANPR/GUC"/>
</dbReference>
<evidence type="ECO:0000259" key="18">
    <source>
        <dbReference type="PROSITE" id="PS50011"/>
    </source>
</evidence>
<dbReference type="GO" id="GO:0004672">
    <property type="term" value="F:protein kinase activity"/>
    <property type="evidence" value="ECO:0007669"/>
    <property type="project" value="InterPro"/>
</dbReference>
<keyword evidence="8" id="KW-1133">Transmembrane helix</keyword>
<dbReference type="Gene3D" id="3.40.50.2300">
    <property type="match status" value="3"/>
</dbReference>
<evidence type="ECO:0000256" key="7">
    <source>
        <dbReference type="ARBA" id="ARBA00022741"/>
    </source>
</evidence>
<keyword evidence="7" id="KW-0547">Nucleotide-binding</keyword>
<dbReference type="SUPFAM" id="SSF55073">
    <property type="entry name" value="Nucleotide cyclase"/>
    <property type="match status" value="1"/>
</dbReference>
<dbReference type="GO" id="GO:0005886">
    <property type="term" value="C:plasma membrane"/>
    <property type="evidence" value="ECO:0007669"/>
    <property type="project" value="UniProtKB-SubCell"/>
</dbReference>
<organism evidence="20 21">
    <name type="scientific">Daphnia sinensis</name>
    <dbReference type="NCBI Taxonomy" id="1820382"/>
    <lineage>
        <taxon>Eukaryota</taxon>
        <taxon>Metazoa</taxon>
        <taxon>Ecdysozoa</taxon>
        <taxon>Arthropoda</taxon>
        <taxon>Crustacea</taxon>
        <taxon>Branchiopoda</taxon>
        <taxon>Diplostraca</taxon>
        <taxon>Cladocera</taxon>
        <taxon>Anomopoda</taxon>
        <taxon>Daphniidae</taxon>
        <taxon>Daphnia</taxon>
        <taxon>Daphnia similis group</taxon>
    </lineage>
</organism>
<dbReference type="InterPro" id="IPR029787">
    <property type="entry name" value="Nucleotide_cyclase"/>
</dbReference>
<dbReference type="SUPFAM" id="SSF56112">
    <property type="entry name" value="Protein kinase-like (PK-like)"/>
    <property type="match status" value="1"/>
</dbReference>
<comment type="catalytic activity">
    <reaction evidence="1 16">
        <text>GTP = 3',5'-cyclic GMP + diphosphate</text>
        <dbReference type="Rhea" id="RHEA:13665"/>
        <dbReference type="ChEBI" id="CHEBI:33019"/>
        <dbReference type="ChEBI" id="CHEBI:37565"/>
        <dbReference type="ChEBI" id="CHEBI:57746"/>
        <dbReference type="EC" id="4.6.1.2"/>
    </reaction>
</comment>
<evidence type="ECO:0000313" key="21">
    <source>
        <dbReference type="Proteomes" id="UP000820818"/>
    </source>
</evidence>
<gene>
    <name evidence="20" type="ORF">GHT06_019147</name>
</gene>
<dbReference type="GO" id="GO:0035556">
    <property type="term" value="P:intracellular signal transduction"/>
    <property type="evidence" value="ECO:0007669"/>
    <property type="project" value="InterPro"/>
</dbReference>
<dbReference type="InterPro" id="IPR000719">
    <property type="entry name" value="Prot_kinase_dom"/>
</dbReference>
<evidence type="ECO:0000256" key="2">
    <source>
        <dbReference type="ARBA" id="ARBA00004251"/>
    </source>
</evidence>
<dbReference type="CDD" id="cd06373">
    <property type="entry name" value="PBP1_NPR-like"/>
    <property type="match status" value="1"/>
</dbReference>
<keyword evidence="9" id="KW-0342">GTP-binding</keyword>
<dbReference type="Pfam" id="PF00211">
    <property type="entry name" value="Guanylate_cyc"/>
    <property type="match status" value="1"/>
</dbReference>
<dbReference type="GO" id="GO:0001653">
    <property type="term" value="F:peptide receptor activity"/>
    <property type="evidence" value="ECO:0007669"/>
    <property type="project" value="TreeGrafter"/>
</dbReference>
<keyword evidence="5" id="KW-0812">Transmembrane</keyword>
<evidence type="ECO:0000256" key="4">
    <source>
        <dbReference type="ARBA" id="ARBA00022475"/>
    </source>
</evidence>
<evidence type="ECO:0000256" key="15">
    <source>
        <dbReference type="RuleBase" id="RU000405"/>
    </source>
</evidence>
<name>A0AAD5PP13_9CRUS</name>
<dbReference type="GO" id="GO:0005525">
    <property type="term" value="F:GTP binding"/>
    <property type="evidence" value="ECO:0007669"/>
    <property type="project" value="UniProtKB-KW"/>
</dbReference>
<dbReference type="PROSITE" id="PS50125">
    <property type="entry name" value="GUANYLATE_CYCLASE_2"/>
    <property type="match status" value="1"/>
</dbReference>
<evidence type="ECO:0000313" key="20">
    <source>
        <dbReference type="EMBL" id="KAI9553877.1"/>
    </source>
</evidence>
<sequence length="1130" mass="125420">MTVPSEQLSSHHIRSVNPSSGIDGWPSTYSSAGSPSSVKASGYHRHGRQPRFVSQSKVLRLAVLAPKDPEHQFSLFKILPAIHLAARTIERSSNHSNGSNNGPLSGWKIQIISRDSNCSSIYGPLEAIDLYNSKSIDVFLGPVCEYVISPVAKYAGVWNIPLLTAAAQADGFSHKQPNYPLLTRMMGSYREVGAVMVQILARFDWRVVGMLYHNHDVGKGAGNSPCYFALAAVYGQLEKQGHKSVHKNFDETNGSVNFTQLLLHISESSRIIVLCAAPPKIKEIMLAAEELNMVASGDYVFFNIELRNSNNATLKPWYSKSDTEAQNNRSRRAYEALLTVSARVPDTEQYRDFSKEVKRIARDEFNYTYDEDPVNPSVAAFHEAVLLYAIALNETLAAGGDVSNGSAITSRMWGRTFVGISGNVSMDKNGDRNADYSLLDMDSVTGVFQVVANYYGVSKQLVDVPGRRIHWAGDRNGPPPDTPTCGFDNSKCPDETTPIYAIVTIVLSSVVVVLIITSAFIYRHYKEEAEIASMTWKVAWSDVVLFNGDRTGRASGGPTGTGKFGSRLSIGRNSILSNLSTEMVGNFASDKQLFIQTANYKGMIVAVKPIPRSKVELNRPLLLELKRMKDVTHDHLVRFIGASVSAPHCCLLTEYCPRGSLEDILENDQIQLDAMFRRSLIHDIVKAMAYIHSSEIRSHGNLKSSNCVVDSRFVLKVTDFGLHSLRLPTDEDDANNDRNSYAYWKRKLWTAPELLRMEHPLPEGTPKGDVYSFAIITHEILVRHGPFYLAGDNDLSPREIIGHVKNGPPHGNKPPFRPSIEDDLGDEEVVQMMKRCWMEDPNERPDFQVLKATIRRLNKDNESGNILDNLLSRMELYANNLEQLVEERTADYLEEKQRCEELLYQLLPKPVASQLIAGQSVLAETFDNVTIYFSDIVGFTALSAESAPLQVVDLLNDLYTCFDSIIENFDVYKVETIGDAYMVVSGLPVRNGNLHAREIARMSLRLLQAVGHFRIRHRPNDQLKLRIGLHSGPVVAGVVGLKMPRYCLFGDTVNTASRMESHGLALKIHVSPATKALLDSFGTFRLELRGDVEMKGKGIVTTHWLLGETTDLPSAPVAITPNTTSTSAKV</sequence>
<feature type="domain" description="Guanylate cyclase" evidence="19">
    <location>
        <begin position="930"/>
        <end position="1060"/>
    </location>
</feature>
<protein>
    <recommendedName>
        <fullName evidence="3 16">Guanylate cyclase</fullName>
        <ecNumber evidence="3 16">4.6.1.2</ecNumber>
    </recommendedName>
</protein>
<dbReference type="Gene3D" id="3.30.70.1230">
    <property type="entry name" value="Nucleotide cyclase"/>
    <property type="match status" value="1"/>
</dbReference>
<evidence type="ECO:0000256" key="10">
    <source>
        <dbReference type="ARBA" id="ARBA00023136"/>
    </source>
</evidence>
<evidence type="ECO:0000256" key="1">
    <source>
        <dbReference type="ARBA" id="ARBA00001436"/>
    </source>
</evidence>
<comment type="subcellular location">
    <subcellularLocation>
        <location evidence="2">Cell membrane</location>
        <topology evidence="2">Single-pass type I membrane protein</topology>
    </subcellularLocation>
</comment>
<keyword evidence="12" id="KW-0325">Glycoprotein</keyword>
<comment type="similarity">
    <text evidence="15">Belongs to the adenylyl cyclase class-4/guanylyl cyclase family.</text>
</comment>
<dbReference type="SUPFAM" id="SSF53822">
    <property type="entry name" value="Periplasmic binding protein-like I"/>
    <property type="match status" value="1"/>
</dbReference>
<dbReference type="Proteomes" id="UP000820818">
    <property type="component" value="Linkage Group LG8"/>
</dbReference>
<dbReference type="AlphaFoldDB" id="A0AAD5PP13"/>
<dbReference type="PROSITE" id="PS00452">
    <property type="entry name" value="GUANYLATE_CYCLASE_1"/>
    <property type="match status" value="1"/>
</dbReference>
<evidence type="ECO:0000256" key="13">
    <source>
        <dbReference type="ARBA" id="ARBA00023239"/>
    </source>
</evidence>
<dbReference type="FunFam" id="3.40.50.2300:FF:000371">
    <property type="entry name" value="Guanylate cyclase"/>
    <property type="match status" value="1"/>
</dbReference>
<dbReference type="PROSITE" id="PS50011">
    <property type="entry name" value="PROTEIN_KINASE_DOM"/>
    <property type="match status" value="1"/>
</dbReference>
<evidence type="ECO:0000256" key="14">
    <source>
        <dbReference type="ARBA" id="ARBA00023293"/>
    </source>
</evidence>
<evidence type="ECO:0000256" key="11">
    <source>
        <dbReference type="ARBA" id="ARBA00023170"/>
    </source>
</evidence>
<dbReference type="GO" id="GO:0004016">
    <property type="term" value="F:adenylate cyclase activity"/>
    <property type="evidence" value="ECO:0007669"/>
    <property type="project" value="TreeGrafter"/>
</dbReference>
<evidence type="ECO:0000256" key="8">
    <source>
        <dbReference type="ARBA" id="ARBA00022989"/>
    </source>
</evidence>
<dbReference type="PANTHER" id="PTHR11920">
    <property type="entry name" value="GUANYLYL CYCLASE"/>
    <property type="match status" value="1"/>
</dbReference>
<dbReference type="InterPro" id="IPR001828">
    <property type="entry name" value="ANF_lig-bd_rcpt"/>
</dbReference>
<evidence type="ECO:0000256" key="3">
    <source>
        <dbReference type="ARBA" id="ARBA00012202"/>
    </source>
</evidence>
<dbReference type="InterPro" id="IPR011009">
    <property type="entry name" value="Kinase-like_dom_sf"/>
</dbReference>
<keyword evidence="13 15" id="KW-0456">Lyase</keyword>
<keyword evidence="14 16" id="KW-0141">cGMP biosynthesis</keyword>
<dbReference type="Pfam" id="PF01094">
    <property type="entry name" value="ANF_receptor"/>
    <property type="match status" value="1"/>
</dbReference>
<dbReference type="Pfam" id="PF07714">
    <property type="entry name" value="PK_Tyr_Ser-Thr"/>
    <property type="match status" value="1"/>
</dbReference>
<keyword evidence="10" id="KW-0472">Membrane</keyword>
<dbReference type="GO" id="GO:0004383">
    <property type="term" value="F:guanylate cyclase activity"/>
    <property type="evidence" value="ECO:0007669"/>
    <property type="project" value="UniProtKB-EC"/>
</dbReference>
<dbReference type="FunFam" id="1.10.510.10:FF:000420">
    <property type="entry name" value="Guanylate cyclase"/>
    <property type="match status" value="1"/>
</dbReference>
<dbReference type="EMBL" id="WJBH02000008">
    <property type="protein sequence ID" value="KAI9553877.1"/>
    <property type="molecule type" value="Genomic_DNA"/>
</dbReference>
<dbReference type="EC" id="4.6.1.2" evidence="3 16"/>
<proteinExistence type="inferred from homology"/>
<dbReference type="InterPro" id="IPR050401">
    <property type="entry name" value="Cyclic_nucleotide_synthase"/>
</dbReference>
<comment type="caution">
    <text evidence="20">The sequence shown here is derived from an EMBL/GenBank/DDBJ whole genome shotgun (WGS) entry which is preliminary data.</text>
</comment>
<feature type="domain" description="Protein kinase" evidence="18">
    <location>
        <begin position="553"/>
        <end position="857"/>
    </location>
</feature>
<dbReference type="Gene3D" id="1.10.510.10">
    <property type="entry name" value="Transferase(Phosphotransferase) domain 1"/>
    <property type="match status" value="1"/>
</dbReference>
<keyword evidence="21" id="KW-1185">Reference proteome</keyword>
<dbReference type="InterPro" id="IPR018297">
    <property type="entry name" value="A/G_cyclase_CS"/>
</dbReference>
<evidence type="ECO:0000256" key="17">
    <source>
        <dbReference type="SAM" id="MobiDB-lite"/>
    </source>
</evidence>
<dbReference type="PANTHER" id="PTHR11920:SF494">
    <property type="entry name" value="ATRIAL NATRIURETIC PEPTIDE RECEPTOR 2"/>
    <property type="match status" value="1"/>
</dbReference>
<dbReference type="CDD" id="cd07302">
    <property type="entry name" value="CHD"/>
    <property type="match status" value="1"/>
</dbReference>
<evidence type="ECO:0000259" key="19">
    <source>
        <dbReference type="PROSITE" id="PS50125"/>
    </source>
</evidence>
<dbReference type="FunFam" id="3.30.70.1230:FF:000004">
    <property type="entry name" value="Guanylate cyclase"/>
    <property type="match status" value="1"/>
</dbReference>
<dbReference type="GO" id="GO:0005524">
    <property type="term" value="F:ATP binding"/>
    <property type="evidence" value="ECO:0007669"/>
    <property type="project" value="InterPro"/>
</dbReference>
<dbReference type="InterPro" id="IPR028082">
    <property type="entry name" value="Peripla_BP_I"/>
</dbReference>
<dbReference type="SMART" id="SM00044">
    <property type="entry name" value="CYCc"/>
    <property type="match status" value="1"/>
</dbReference>
<evidence type="ECO:0000256" key="12">
    <source>
        <dbReference type="ARBA" id="ARBA00023180"/>
    </source>
</evidence>
<reference evidence="20 21" key="1">
    <citation type="submission" date="2022-05" db="EMBL/GenBank/DDBJ databases">
        <title>A multi-omics perspective on studying reproductive biology in Daphnia sinensis.</title>
        <authorList>
            <person name="Jia J."/>
        </authorList>
    </citation>
    <scope>NUCLEOTIDE SEQUENCE [LARGE SCALE GENOMIC DNA]</scope>
    <source>
        <strain evidence="20 21">WSL</strain>
    </source>
</reference>
<dbReference type="InterPro" id="IPR001054">
    <property type="entry name" value="A/G_cyclase"/>
</dbReference>
<keyword evidence="11" id="KW-0675">Receptor</keyword>
<evidence type="ECO:0000256" key="6">
    <source>
        <dbReference type="ARBA" id="ARBA00022729"/>
    </source>
</evidence>
<dbReference type="PRINTS" id="PR00255">
    <property type="entry name" value="NATPEPTIDER"/>
</dbReference>
<dbReference type="CDD" id="cd14042">
    <property type="entry name" value="PK_GC-A_B"/>
    <property type="match status" value="1"/>
</dbReference>
<keyword evidence="6" id="KW-0732">Signal</keyword>
<evidence type="ECO:0000256" key="16">
    <source>
        <dbReference type="RuleBase" id="RU003431"/>
    </source>
</evidence>
<accession>A0AAD5PP13</accession>